<name>M0PIW2_9EURY</name>
<evidence type="ECO:0000313" key="3">
    <source>
        <dbReference type="Proteomes" id="UP000011575"/>
    </source>
</evidence>
<dbReference type="PATRIC" id="fig|1230454.4.peg.601"/>
<organism evidence="2 3">
    <name type="scientific">Halorubrum aidingense JCM 13560</name>
    <dbReference type="NCBI Taxonomy" id="1230454"/>
    <lineage>
        <taxon>Archaea</taxon>
        <taxon>Methanobacteriati</taxon>
        <taxon>Methanobacteriota</taxon>
        <taxon>Stenosarchaea group</taxon>
        <taxon>Halobacteria</taxon>
        <taxon>Halobacteriales</taxon>
        <taxon>Haloferacaceae</taxon>
        <taxon>Halorubrum</taxon>
    </lineage>
</organism>
<comment type="caution">
    <text evidence="2">The sequence shown here is derived from an EMBL/GenBank/DDBJ whole genome shotgun (WGS) entry which is preliminary data.</text>
</comment>
<dbReference type="Pfam" id="PF04307">
    <property type="entry name" value="YdjM"/>
    <property type="match status" value="1"/>
</dbReference>
<dbReference type="RefSeq" id="WP_007998489.1">
    <property type="nucleotide sequence ID" value="NZ_AOJI01000014.1"/>
</dbReference>
<dbReference type="Proteomes" id="UP000011575">
    <property type="component" value="Unassembled WGS sequence"/>
</dbReference>
<gene>
    <name evidence="2" type="ORF">C461_02921</name>
</gene>
<dbReference type="EMBL" id="AOJI01000014">
    <property type="protein sequence ID" value="EMA69544.1"/>
    <property type="molecule type" value="Genomic_DNA"/>
</dbReference>
<dbReference type="OrthoDB" id="252570at2157"/>
<proteinExistence type="predicted"/>
<dbReference type="InterPro" id="IPR007404">
    <property type="entry name" value="YdjM-like"/>
</dbReference>
<accession>M0PIW2</accession>
<reference evidence="2 3" key="1">
    <citation type="journal article" date="2014" name="PLoS Genet.">
        <title>Phylogenetically driven sequencing of extremely halophilic archaea reveals strategies for static and dynamic osmo-response.</title>
        <authorList>
            <person name="Becker E.A."/>
            <person name="Seitzer P.M."/>
            <person name="Tritt A."/>
            <person name="Larsen D."/>
            <person name="Krusor M."/>
            <person name="Yao A.I."/>
            <person name="Wu D."/>
            <person name="Madern D."/>
            <person name="Eisen J.A."/>
            <person name="Darling A.E."/>
            <person name="Facciotti M.T."/>
        </authorList>
    </citation>
    <scope>NUCLEOTIDE SEQUENCE [LARGE SCALE GENOMIC DNA]</scope>
    <source>
        <strain evidence="2 3">JCM 13560</strain>
    </source>
</reference>
<evidence type="ECO:0000256" key="1">
    <source>
        <dbReference type="SAM" id="MobiDB-lite"/>
    </source>
</evidence>
<evidence type="ECO:0000313" key="2">
    <source>
        <dbReference type="EMBL" id="EMA69544.1"/>
    </source>
</evidence>
<sequence length="237" mass="25792">MVSTIVHAGFALLLAAGLLGDHYDRRALAVVLAIVVLPEVDSFLGPFMPGAHRTVGHNLVLPAAAAALLYYDTRLRERSALRERLSDRVSDQGAARWIAVAWVGLFVHTVAHVSLDWVHLEGVNAFWPLRDRFYALSGEIFVSTADGFVQTFVDVQIDPETGGRRVDAGEGGTSRTVHVSNPVEPRDPGTVTDEPIDRRFPVANAGWRLYLIGLGLFALVARRLQGADPDPAPDARN</sequence>
<evidence type="ECO:0008006" key="4">
    <source>
        <dbReference type="Google" id="ProtNLM"/>
    </source>
</evidence>
<keyword evidence="3" id="KW-1185">Reference proteome</keyword>
<protein>
    <recommendedName>
        <fullName evidence="4">Membrane-bound metal-dependent hydrolase</fullName>
    </recommendedName>
</protein>
<dbReference type="STRING" id="1230454.C461_02921"/>
<feature type="region of interest" description="Disordered" evidence="1">
    <location>
        <begin position="162"/>
        <end position="195"/>
    </location>
</feature>
<dbReference type="AlphaFoldDB" id="M0PIW2"/>